<comment type="caution">
    <text evidence="1">The sequence shown here is derived from an EMBL/GenBank/DDBJ whole genome shotgun (WGS) entry which is preliminary data.</text>
</comment>
<dbReference type="EMBL" id="MRVG01000002">
    <property type="protein sequence ID" value="PMB71402.1"/>
    <property type="molecule type" value="Genomic_DNA"/>
</dbReference>
<name>A0A2N6NVV5_BEABA</name>
<sequence length="101" mass="10928">MTTYPETSEASEESAHVAIASGVMLDFGDSQKLFVTSSSLLASAGPLLGDCFAPGDHTLPFTIAFLSVANHVSRQQTRKLRAADMMPALWFRIRKLDVDIA</sequence>
<gene>
    <name evidence="1" type="ORF">BM221_001489</name>
</gene>
<proteinExistence type="predicted"/>
<accession>A0A2N6NVV5</accession>
<organism evidence="1 2">
    <name type="scientific">Beauveria bassiana</name>
    <name type="common">White muscardine disease fungus</name>
    <name type="synonym">Tritirachium shiotae</name>
    <dbReference type="NCBI Taxonomy" id="176275"/>
    <lineage>
        <taxon>Eukaryota</taxon>
        <taxon>Fungi</taxon>
        <taxon>Dikarya</taxon>
        <taxon>Ascomycota</taxon>
        <taxon>Pezizomycotina</taxon>
        <taxon>Sordariomycetes</taxon>
        <taxon>Hypocreomycetidae</taxon>
        <taxon>Hypocreales</taxon>
        <taxon>Cordycipitaceae</taxon>
        <taxon>Beauveria</taxon>
    </lineage>
</organism>
<protein>
    <submittedName>
        <fullName evidence="1">Uncharacterized protein</fullName>
    </submittedName>
</protein>
<evidence type="ECO:0000313" key="1">
    <source>
        <dbReference type="EMBL" id="PMB71402.1"/>
    </source>
</evidence>
<dbReference type="AlphaFoldDB" id="A0A2N6NVV5"/>
<dbReference type="Proteomes" id="UP000235728">
    <property type="component" value="Unassembled WGS sequence"/>
</dbReference>
<reference evidence="1 2" key="1">
    <citation type="journal article" date="2016" name="Appl. Microbiol. Biotechnol.">
        <title>Characterization of T-DNA insertion mutants with decreased virulence in the entomopathogenic fungus Beauveria bassiana JEF-007.</title>
        <authorList>
            <person name="Kim S."/>
            <person name="Lee S.J."/>
            <person name="Nai Y.S."/>
            <person name="Yu J.S."/>
            <person name="Lee M.R."/>
            <person name="Yang Y.T."/>
            <person name="Kim J.S."/>
        </authorList>
    </citation>
    <scope>NUCLEOTIDE SEQUENCE [LARGE SCALE GENOMIC DNA]</scope>
    <source>
        <strain evidence="1 2">JEF-007</strain>
    </source>
</reference>
<evidence type="ECO:0000313" key="2">
    <source>
        <dbReference type="Proteomes" id="UP000235728"/>
    </source>
</evidence>